<accession>A0A6I6H723</accession>
<dbReference type="AlphaFoldDB" id="A0A6I6H723"/>
<dbReference type="Gene3D" id="3.10.129.10">
    <property type="entry name" value="Hotdog Thioesterase"/>
    <property type="match status" value="1"/>
</dbReference>
<dbReference type="SUPFAM" id="SSF54637">
    <property type="entry name" value="Thioesterase/thiol ester dehydrase-isomerase"/>
    <property type="match status" value="1"/>
</dbReference>
<dbReference type="GO" id="GO:0047617">
    <property type="term" value="F:fatty acyl-CoA hydrolase activity"/>
    <property type="evidence" value="ECO:0007669"/>
    <property type="project" value="TreeGrafter"/>
</dbReference>
<dbReference type="Pfam" id="PF13279">
    <property type="entry name" value="4HBT_2"/>
    <property type="match status" value="1"/>
</dbReference>
<dbReference type="EMBL" id="CP046566">
    <property type="protein sequence ID" value="QGW30061.1"/>
    <property type="molecule type" value="Genomic_DNA"/>
</dbReference>
<dbReference type="Proteomes" id="UP000426027">
    <property type="component" value="Chromosome"/>
</dbReference>
<proteinExistence type="inferred from homology"/>
<protein>
    <submittedName>
        <fullName evidence="3">Acyl-CoA thioesterase</fullName>
    </submittedName>
</protein>
<reference evidence="3 4" key="1">
    <citation type="submission" date="2019-11" db="EMBL/GenBank/DDBJ databases">
        <authorList>
            <person name="Im W.T."/>
        </authorList>
    </citation>
    <scope>NUCLEOTIDE SEQUENCE [LARGE SCALE GENOMIC DNA]</scope>
    <source>
        <strain evidence="3 4">SB-02</strain>
    </source>
</reference>
<sequence>MFTIPSHAFQVPIHIGESDIDALNHVNNTVYLRWVQDVATAHWETLTTATQRQQYWWVVRRHEIDYLRPCILGDTITAYTWVHSAQGKASDRIVVFQHNETGKTIAQVKTTWILVDPATQRGTTIPEELLRSLGL</sequence>
<keyword evidence="4" id="KW-1185">Reference proteome</keyword>
<evidence type="ECO:0000313" key="4">
    <source>
        <dbReference type="Proteomes" id="UP000426027"/>
    </source>
</evidence>
<keyword evidence="2" id="KW-0378">Hydrolase</keyword>
<dbReference type="InterPro" id="IPR050563">
    <property type="entry name" value="4-hydroxybenzoyl-CoA_TE"/>
</dbReference>
<evidence type="ECO:0000256" key="1">
    <source>
        <dbReference type="ARBA" id="ARBA00005953"/>
    </source>
</evidence>
<dbReference type="PANTHER" id="PTHR31793:SF27">
    <property type="entry name" value="NOVEL THIOESTERASE SUPERFAMILY DOMAIN AND SAPOSIN A-TYPE DOMAIN CONTAINING PROTEIN (0610012H03RIK)"/>
    <property type="match status" value="1"/>
</dbReference>
<dbReference type="InterPro" id="IPR029069">
    <property type="entry name" value="HotDog_dom_sf"/>
</dbReference>
<dbReference type="KEGG" id="fls:GLV81_12565"/>
<gene>
    <name evidence="3" type="ORF">GLV81_12565</name>
</gene>
<comment type="similarity">
    <text evidence="1">Belongs to the 4-hydroxybenzoyl-CoA thioesterase family.</text>
</comment>
<evidence type="ECO:0000256" key="2">
    <source>
        <dbReference type="ARBA" id="ARBA00022801"/>
    </source>
</evidence>
<dbReference type="CDD" id="cd00586">
    <property type="entry name" value="4HBT"/>
    <property type="match status" value="1"/>
</dbReference>
<organism evidence="3 4">
    <name type="scientific">Phnomibacter ginsenosidimutans</name>
    <dbReference type="NCBI Taxonomy" id="2676868"/>
    <lineage>
        <taxon>Bacteria</taxon>
        <taxon>Pseudomonadati</taxon>
        <taxon>Bacteroidota</taxon>
        <taxon>Chitinophagia</taxon>
        <taxon>Chitinophagales</taxon>
        <taxon>Chitinophagaceae</taxon>
        <taxon>Phnomibacter</taxon>
    </lineage>
</organism>
<evidence type="ECO:0000313" key="3">
    <source>
        <dbReference type="EMBL" id="QGW30061.1"/>
    </source>
</evidence>
<name>A0A6I6H723_9BACT</name>
<dbReference type="PANTHER" id="PTHR31793">
    <property type="entry name" value="4-HYDROXYBENZOYL-COA THIOESTERASE FAMILY MEMBER"/>
    <property type="match status" value="1"/>
</dbReference>